<sequence length="100" mass="11252">MFSYVSPRRARGEAISEAVEVAAVFGVPSTCCSLWNPKVNGISRIRQRTKYKCNASCNSMSVEGKQTIIKYRNVTLKAITLKRLEMLIKGAVDTTYYRLL</sequence>
<dbReference type="EMBL" id="JAIWYP010000006">
    <property type="protein sequence ID" value="KAH3815222.1"/>
    <property type="molecule type" value="Genomic_DNA"/>
</dbReference>
<organism evidence="1 2">
    <name type="scientific">Dreissena polymorpha</name>
    <name type="common">Zebra mussel</name>
    <name type="synonym">Mytilus polymorpha</name>
    <dbReference type="NCBI Taxonomy" id="45954"/>
    <lineage>
        <taxon>Eukaryota</taxon>
        <taxon>Metazoa</taxon>
        <taxon>Spiralia</taxon>
        <taxon>Lophotrochozoa</taxon>
        <taxon>Mollusca</taxon>
        <taxon>Bivalvia</taxon>
        <taxon>Autobranchia</taxon>
        <taxon>Heteroconchia</taxon>
        <taxon>Euheterodonta</taxon>
        <taxon>Imparidentia</taxon>
        <taxon>Neoheterodontei</taxon>
        <taxon>Myida</taxon>
        <taxon>Dreissenoidea</taxon>
        <taxon>Dreissenidae</taxon>
        <taxon>Dreissena</taxon>
    </lineage>
</organism>
<reference evidence="1" key="1">
    <citation type="journal article" date="2019" name="bioRxiv">
        <title>The Genome of the Zebra Mussel, Dreissena polymorpha: A Resource for Invasive Species Research.</title>
        <authorList>
            <person name="McCartney M.A."/>
            <person name="Auch B."/>
            <person name="Kono T."/>
            <person name="Mallez S."/>
            <person name="Zhang Y."/>
            <person name="Obille A."/>
            <person name="Becker A."/>
            <person name="Abrahante J.E."/>
            <person name="Garbe J."/>
            <person name="Badalamenti J.P."/>
            <person name="Herman A."/>
            <person name="Mangelson H."/>
            <person name="Liachko I."/>
            <person name="Sullivan S."/>
            <person name="Sone E.D."/>
            <person name="Koren S."/>
            <person name="Silverstein K.A.T."/>
            <person name="Beckman K.B."/>
            <person name="Gohl D.M."/>
        </authorList>
    </citation>
    <scope>NUCLEOTIDE SEQUENCE</scope>
    <source>
        <strain evidence="1">Duluth1</strain>
        <tissue evidence="1">Whole animal</tissue>
    </source>
</reference>
<accession>A0A9D4GJQ7</accession>
<evidence type="ECO:0000313" key="2">
    <source>
        <dbReference type="Proteomes" id="UP000828390"/>
    </source>
</evidence>
<gene>
    <name evidence="1" type="ORF">DPMN_143745</name>
</gene>
<dbReference type="AlphaFoldDB" id="A0A9D4GJQ7"/>
<protein>
    <submittedName>
        <fullName evidence="1">Uncharacterized protein</fullName>
    </submittedName>
</protein>
<dbReference type="Proteomes" id="UP000828390">
    <property type="component" value="Unassembled WGS sequence"/>
</dbReference>
<keyword evidence="2" id="KW-1185">Reference proteome</keyword>
<name>A0A9D4GJQ7_DREPO</name>
<proteinExistence type="predicted"/>
<comment type="caution">
    <text evidence="1">The sequence shown here is derived from an EMBL/GenBank/DDBJ whole genome shotgun (WGS) entry which is preliminary data.</text>
</comment>
<reference evidence="1" key="2">
    <citation type="submission" date="2020-11" db="EMBL/GenBank/DDBJ databases">
        <authorList>
            <person name="McCartney M.A."/>
            <person name="Auch B."/>
            <person name="Kono T."/>
            <person name="Mallez S."/>
            <person name="Becker A."/>
            <person name="Gohl D.M."/>
            <person name="Silverstein K.A.T."/>
            <person name="Koren S."/>
            <person name="Bechman K.B."/>
            <person name="Herman A."/>
            <person name="Abrahante J.E."/>
            <person name="Garbe J."/>
        </authorList>
    </citation>
    <scope>NUCLEOTIDE SEQUENCE</scope>
    <source>
        <strain evidence="1">Duluth1</strain>
        <tissue evidence="1">Whole animal</tissue>
    </source>
</reference>
<evidence type="ECO:0000313" key="1">
    <source>
        <dbReference type="EMBL" id="KAH3815222.1"/>
    </source>
</evidence>